<evidence type="ECO:0000313" key="2">
    <source>
        <dbReference type="Proteomes" id="UP000248066"/>
    </source>
</evidence>
<gene>
    <name evidence="1" type="ORF">CR205_14405</name>
</gene>
<proteinExistence type="predicted"/>
<dbReference type="RefSeq" id="WP_110520806.1">
    <property type="nucleotide sequence ID" value="NZ_PDOF01000002.1"/>
</dbReference>
<dbReference type="EMBL" id="PDOF01000002">
    <property type="protein sequence ID" value="PYZ96866.1"/>
    <property type="molecule type" value="Genomic_DNA"/>
</dbReference>
<organism evidence="1 2">
    <name type="scientific">Alteribacter lacisalsi</name>
    <dbReference type="NCBI Taxonomy" id="2045244"/>
    <lineage>
        <taxon>Bacteria</taxon>
        <taxon>Bacillati</taxon>
        <taxon>Bacillota</taxon>
        <taxon>Bacilli</taxon>
        <taxon>Bacillales</taxon>
        <taxon>Bacillaceae</taxon>
        <taxon>Alteribacter</taxon>
    </lineage>
</organism>
<accession>A0A2W0H7Z5</accession>
<protein>
    <submittedName>
        <fullName evidence="1">Uncharacterized protein</fullName>
    </submittedName>
</protein>
<comment type="caution">
    <text evidence="1">The sequence shown here is derived from an EMBL/GenBank/DDBJ whole genome shotgun (WGS) entry which is preliminary data.</text>
</comment>
<sequence>MQTLTYSQPPLDSANQDVTVLMSDEKIGTLSLYFPSKVHELMNQVVPNQWAHLKLETPDGHSLMIVQNSGFIPGRERTWSVLDGSRVAGTIKEELSHQNQVHTLSYSDGELTVMIKKGHIRGTSKKGSFEIAGSESDATIANGETDYIRNGITTAHQVTVRGENEAPLIVAALNYLLRLTDRG</sequence>
<dbReference type="Proteomes" id="UP000248066">
    <property type="component" value="Unassembled WGS sequence"/>
</dbReference>
<dbReference type="AlphaFoldDB" id="A0A2W0H7Z5"/>
<evidence type="ECO:0000313" key="1">
    <source>
        <dbReference type="EMBL" id="PYZ96866.1"/>
    </source>
</evidence>
<reference evidence="1 2" key="1">
    <citation type="submission" date="2017-10" db="EMBL/GenBank/DDBJ databases">
        <title>Bacillus sp. nov., a halophilic bacterium isolated from a Yangshapao Lake.</title>
        <authorList>
            <person name="Wang H."/>
        </authorList>
    </citation>
    <scope>NUCLEOTIDE SEQUENCE [LARGE SCALE GENOMIC DNA]</scope>
    <source>
        <strain evidence="1 2">YSP-3</strain>
    </source>
</reference>
<name>A0A2W0H7Z5_9BACI</name>
<dbReference type="OrthoDB" id="2852275at2"/>
<keyword evidence="2" id="KW-1185">Reference proteome</keyword>